<name>A0AAD4QLL6_9AGAM</name>
<comment type="caution">
    <text evidence="2">The sequence shown here is derived from an EMBL/GenBank/DDBJ whole genome shotgun (WGS) entry which is preliminary data.</text>
</comment>
<dbReference type="EMBL" id="WTXG01000045">
    <property type="protein sequence ID" value="KAI0296782.1"/>
    <property type="molecule type" value="Genomic_DNA"/>
</dbReference>
<organism evidence="2 3">
    <name type="scientific">Multifurca ochricompacta</name>
    <dbReference type="NCBI Taxonomy" id="376703"/>
    <lineage>
        <taxon>Eukaryota</taxon>
        <taxon>Fungi</taxon>
        <taxon>Dikarya</taxon>
        <taxon>Basidiomycota</taxon>
        <taxon>Agaricomycotina</taxon>
        <taxon>Agaricomycetes</taxon>
        <taxon>Russulales</taxon>
        <taxon>Russulaceae</taxon>
        <taxon>Multifurca</taxon>
    </lineage>
</organism>
<feature type="compositionally biased region" description="Low complexity" evidence="1">
    <location>
        <begin position="63"/>
        <end position="81"/>
    </location>
</feature>
<sequence>MSQRVQNISSPASSTDTITNDVHSLPLAHATSQHRLTISGHTPWITSLSTSFSTIAEQLQNASRAISEAAAQAPSPAHTAAPTPPEDDGNNDRRHRHDDVDHHHLPPHLATLATRLDMIEQAQERLAVEIAALRSMHAGKSRAGSDEIDEKTERTVVAVAKSSSGATLDDLEKRLEDTILTLKLDHDRLYARLHNSRVTVAKMPIMALPTATGKPPPNHPNTKGEFEHLTSLLFVLSLSEERYEALLKAYGQPIKGDTSEKREALRIFMGLTAR</sequence>
<gene>
    <name evidence="2" type="ORF">B0F90DRAFT_1819790</name>
</gene>
<reference evidence="2" key="1">
    <citation type="journal article" date="2022" name="New Phytol.">
        <title>Evolutionary transition to the ectomycorrhizal habit in the genomes of a hyperdiverse lineage of mushroom-forming fungi.</title>
        <authorList>
            <person name="Looney B."/>
            <person name="Miyauchi S."/>
            <person name="Morin E."/>
            <person name="Drula E."/>
            <person name="Courty P.E."/>
            <person name="Kohler A."/>
            <person name="Kuo A."/>
            <person name="LaButti K."/>
            <person name="Pangilinan J."/>
            <person name="Lipzen A."/>
            <person name="Riley R."/>
            <person name="Andreopoulos W."/>
            <person name="He G."/>
            <person name="Johnson J."/>
            <person name="Nolan M."/>
            <person name="Tritt A."/>
            <person name="Barry K.W."/>
            <person name="Grigoriev I.V."/>
            <person name="Nagy L.G."/>
            <person name="Hibbett D."/>
            <person name="Henrissat B."/>
            <person name="Matheny P.B."/>
            <person name="Labbe J."/>
            <person name="Martin F.M."/>
        </authorList>
    </citation>
    <scope>NUCLEOTIDE SEQUENCE</scope>
    <source>
        <strain evidence="2">BPL690</strain>
    </source>
</reference>
<evidence type="ECO:0000313" key="3">
    <source>
        <dbReference type="Proteomes" id="UP001203297"/>
    </source>
</evidence>
<keyword evidence="3" id="KW-1185">Reference proteome</keyword>
<dbReference type="AlphaFoldDB" id="A0AAD4QLL6"/>
<feature type="region of interest" description="Disordered" evidence="1">
    <location>
        <begin position="63"/>
        <end position="105"/>
    </location>
</feature>
<accession>A0AAD4QLL6</accession>
<evidence type="ECO:0000256" key="1">
    <source>
        <dbReference type="SAM" id="MobiDB-lite"/>
    </source>
</evidence>
<proteinExistence type="predicted"/>
<evidence type="ECO:0000313" key="2">
    <source>
        <dbReference type="EMBL" id="KAI0296782.1"/>
    </source>
</evidence>
<protein>
    <submittedName>
        <fullName evidence="2">Uncharacterized protein</fullName>
    </submittedName>
</protein>
<dbReference type="Proteomes" id="UP001203297">
    <property type="component" value="Unassembled WGS sequence"/>
</dbReference>